<accession>A0A540NQ66</accession>
<sequence length="118" mass="13588">MLRVGVAMTETSKRVLQPHKKSKRSNHKTPPSLTSLTPQTPTPYRLPRWAFENCKNPKSGNCKNTKSGNCKTPKEKGKRWKGKEKGLTKLEIGRRKRKAEREERDAEQSSVQRKRCNT</sequence>
<keyword evidence="3" id="KW-1185">Reference proteome</keyword>
<dbReference type="EMBL" id="VIEB01000013">
    <property type="protein sequence ID" value="TQE13169.1"/>
    <property type="molecule type" value="Genomic_DNA"/>
</dbReference>
<evidence type="ECO:0000313" key="3">
    <source>
        <dbReference type="Proteomes" id="UP000315295"/>
    </source>
</evidence>
<feature type="compositionally biased region" description="Basic and acidic residues" evidence="1">
    <location>
        <begin position="83"/>
        <end position="107"/>
    </location>
</feature>
<organism evidence="2 3">
    <name type="scientific">Malus baccata</name>
    <name type="common">Siberian crab apple</name>
    <name type="synonym">Pyrus baccata</name>
    <dbReference type="NCBI Taxonomy" id="106549"/>
    <lineage>
        <taxon>Eukaryota</taxon>
        <taxon>Viridiplantae</taxon>
        <taxon>Streptophyta</taxon>
        <taxon>Embryophyta</taxon>
        <taxon>Tracheophyta</taxon>
        <taxon>Spermatophyta</taxon>
        <taxon>Magnoliopsida</taxon>
        <taxon>eudicotyledons</taxon>
        <taxon>Gunneridae</taxon>
        <taxon>Pentapetalae</taxon>
        <taxon>rosids</taxon>
        <taxon>fabids</taxon>
        <taxon>Rosales</taxon>
        <taxon>Rosaceae</taxon>
        <taxon>Amygdaloideae</taxon>
        <taxon>Maleae</taxon>
        <taxon>Malus</taxon>
    </lineage>
</organism>
<dbReference type="AlphaFoldDB" id="A0A540NQ66"/>
<dbReference type="Proteomes" id="UP000315295">
    <property type="component" value="Unassembled WGS sequence"/>
</dbReference>
<protein>
    <submittedName>
        <fullName evidence="2">Uncharacterized protein</fullName>
    </submittedName>
</protein>
<feature type="compositionally biased region" description="Polar residues" evidence="1">
    <location>
        <begin position="56"/>
        <end position="70"/>
    </location>
</feature>
<feature type="compositionally biased region" description="Basic residues" evidence="1">
    <location>
        <begin position="16"/>
        <end position="27"/>
    </location>
</feature>
<proteinExistence type="predicted"/>
<comment type="caution">
    <text evidence="2">The sequence shown here is derived from an EMBL/GenBank/DDBJ whole genome shotgun (WGS) entry which is preliminary data.</text>
</comment>
<evidence type="ECO:0000256" key="1">
    <source>
        <dbReference type="SAM" id="MobiDB-lite"/>
    </source>
</evidence>
<reference evidence="2 3" key="1">
    <citation type="journal article" date="2019" name="G3 (Bethesda)">
        <title>Sequencing of a Wild Apple (Malus baccata) Genome Unravels the Differences Between Cultivated and Wild Apple Species Regarding Disease Resistance and Cold Tolerance.</title>
        <authorList>
            <person name="Chen X."/>
        </authorList>
    </citation>
    <scope>NUCLEOTIDE SEQUENCE [LARGE SCALE GENOMIC DNA]</scope>
    <source>
        <strain evidence="3">cv. Shandingzi</strain>
        <tissue evidence="2">Leaves</tissue>
    </source>
</reference>
<evidence type="ECO:0000313" key="2">
    <source>
        <dbReference type="EMBL" id="TQE13169.1"/>
    </source>
</evidence>
<feature type="region of interest" description="Disordered" evidence="1">
    <location>
        <begin position="1"/>
        <end position="118"/>
    </location>
</feature>
<name>A0A540NQ66_MALBA</name>
<feature type="compositionally biased region" description="Low complexity" evidence="1">
    <location>
        <begin position="29"/>
        <end position="43"/>
    </location>
</feature>
<gene>
    <name evidence="2" type="ORF">C1H46_001253</name>
</gene>